<organism evidence="1">
    <name type="scientific">Octactis speculum</name>
    <dbReference type="NCBI Taxonomy" id="3111310"/>
    <lineage>
        <taxon>Eukaryota</taxon>
        <taxon>Sar</taxon>
        <taxon>Stramenopiles</taxon>
        <taxon>Ochrophyta</taxon>
        <taxon>Dictyochophyceae</taxon>
        <taxon>Dictyochales</taxon>
        <taxon>Dictyochaceae</taxon>
        <taxon>Octactis</taxon>
    </lineage>
</organism>
<evidence type="ECO:0000313" key="1">
    <source>
        <dbReference type="EMBL" id="CAD9499103.1"/>
    </source>
</evidence>
<sequence length="189" mass="21010">MSRVQQIQTCWSFANREILRGNVIRYSIPQSSLLAKDSRELREFNFAVAQFMRLGSDGSGSCPRQVDVFENSVLAEKWETKKREMGTAAGEPIWVFHGTNETNITNIMTEGFKVGGQDGIRVVNGTAHGSGVYTCEGPDLPLRTYGKGQCVILALGLKGRAGTHNKQPKDDWVMFMDGAQLLPKYVVYM</sequence>
<proteinExistence type="predicted"/>
<accession>A0A7S2HT31</accession>
<dbReference type="EMBL" id="HBGS01064190">
    <property type="protein sequence ID" value="CAD9499103.1"/>
    <property type="molecule type" value="Transcribed_RNA"/>
</dbReference>
<dbReference type="Gene3D" id="3.90.228.10">
    <property type="match status" value="1"/>
</dbReference>
<gene>
    <name evidence="1" type="ORF">DSPE1174_LOCUS33472</name>
</gene>
<dbReference type="SUPFAM" id="SSF56399">
    <property type="entry name" value="ADP-ribosylation"/>
    <property type="match status" value="1"/>
</dbReference>
<dbReference type="AlphaFoldDB" id="A0A7S2HT31"/>
<protein>
    <recommendedName>
        <fullName evidence="2">Poly [ADP-ribose] polymerase</fullName>
    </recommendedName>
</protein>
<name>A0A7S2HT31_9STRA</name>
<reference evidence="1" key="1">
    <citation type="submission" date="2021-01" db="EMBL/GenBank/DDBJ databases">
        <authorList>
            <person name="Corre E."/>
            <person name="Pelletier E."/>
            <person name="Niang G."/>
            <person name="Scheremetjew M."/>
            <person name="Finn R."/>
            <person name="Kale V."/>
            <person name="Holt S."/>
            <person name="Cochrane G."/>
            <person name="Meng A."/>
            <person name="Brown T."/>
            <person name="Cohen L."/>
        </authorList>
    </citation>
    <scope>NUCLEOTIDE SEQUENCE</scope>
    <source>
        <strain evidence="1">CCMP1381</strain>
    </source>
</reference>
<evidence type="ECO:0008006" key="2">
    <source>
        <dbReference type="Google" id="ProtNLM"/>
    </source>
</evidence>